<dbReference type="SUPFAM" id="SSF51735">
    <property type="entry name" value="NAD(P)-binding Rossmann-fold domains"/>
    <property type="match status" value="1"/>
</dbReference>
<evidence type="ECO:0000313" key="1">
    <source>
        <dbReference type="EMBL" id="RBP06048.1"/>
    </source>
</evidence>
<dbReference type="Pfam" id="PF08732">
    <property type="entry name" value="HIM1"/>
    <property type="match status" value="1"/>
</dbReference>
<dbReference type="EMBL" id="QNRJ01000003">
    <property type="protein sequence ID" value="RBP06048.1"/>
    <property type="molecule type" value="Genomic_DNA"/>
</dbReference>
<accession>A0A366EUJ3</accession>
<dbReference type="RefSeq" id="WP_113968619.1">
    <property type="nucleotide sequence ID" value="NZ_QNRJ01000003.1"/>
</dbReference>
<proteinExistence type="predicted"/>
<gene>
    <name evidence="1" type="ORF">DET59_103177</name>
</gene>
<dbReference type="InterPro" id="IPR014843">
    <property type="entry name" value="Him1/Fmp52"/>
</dbReference>
<dbReference type="Gene3D" id="3.40.50.720">
    <property type="entry name" value="NAD(P)-binding Rossmann-like Domain"/>
    <property type="match status" value="1"/>
</dbReference>
<sequence length="217" mass="24323">MTKVALVAGSTGLVGSHLIEILIKSPKYKKVISFVRRSSGVKHEKLDERIIPFDQMKLLPHEEIDDVFCCLGTTIKKAQTKEAFRKVDYEYPVQLGNLGKDHGAKQYMVISAIGASSGSPFFYSKVKGELEEDLIALYYPALHIFRPSLLLGERDEFRLGEKAGELFSRAISPVMIGRLKKYRSISGRQVAYGMYRAANGPDGERVTIHESDQIQQL</sequence>
<protein>
    <submittedName>
        <fullName evidence="1">Uncharacterized protein YbjT (DUF2867 family)</fullName>
    </submittedName>
</protein>
<dbReference type="PANTHER" id="PTHR14097:SF7">
    <property type="entry name" value="OXIDOREDUCTASE HTATIP2"/>
    <property type="match status" value="1"/>
</dbReference>
<name>A0A366EUJ3_9BACI</name>
<evidence type="ECO:0000313" key="2">
    <source>
        <dbReference type="Proteomes" id="UP000252118"/>
    </source>
</evidence>
<organism evidence="1 2">
    <name type="scientific">Rossellomorea aquimaris</name>
    <dbReference type="NCBI Taxonomy" id="189382"/>
    <lineage>
        <taxon>Bacteria</taxon>
        <taxon>Bacillati</taxon>
        <taxon>Bacillota</taxon>
        <taxon>Bacilli</taxon>
        <taxon>Bacillales</taxon>
        <taxon>Bacillaceae</taxon>
        <taxon>Rossellomorea</taxon>
    </lineage>
</organism>
<reference evidence="1 2" key="1">
    <citation type="submission" date="2018-06" db="EMBL/GenBank/DDBJ databases">
        <title>Freshwater and sediment microbial communities from various areas in North America, analyzing microbe dynamics in response to fracking.</title>
        <authorList>
            <person name="Lamendella R."/>
        </authorList>
    </citation>
    <scope>NUCLEOTIDE SEQUENCE [LARGE SCALE GENOMIC DNA]</scope>
    <source>
        <strain evidence="1 2">97B</strain>
    </source>
</reference>
<dbReference type="OrthoDB" id="9798632at2"/>
<dbReference type="InterPro" id="IPR036291">
    <property type="entry name" value="NAD(P)-bd_dom_sf"/>
</dbReference>
<comment type="caution">
    <text evidence="1">The sequence shown here is derived from an EMBL/GenBank/DDBJ whole genome shotgun (WGS) entry which is preliminary data.</text>
</comment>
<dbReference type="PANTHER" id="PTHR14097">
    <property type="entry name" value="OXIDOREDUCTASE HTATIP2"/>
    <property type="match status" value="1"/>
</dbReference>
<dbReference type="Proteomes" id="UP000252118">
    <property type="component" value="Unassembled WGS sequence"/>
</dbReference>
<dbReference type="AlphaFoldDB" id="A0A366EUJ3"/>